<feature type="compositionally biased region" description="Basic and acidic residues" evidence="1">
    <location>
        <begin position="633"/>
        <end position="643"/>
    </location>
</feature>
<dbReference type="STRING" id="62062.ENSHHUP00000033104"/>
<name>A0A4W5M5J2_9TELE</name>
<feature type="region of interest" description="Disordered" evidence="1">
    <location>
        <begin position="627"/>
        <end position="652"/>
    </location>
</feature>
<evidence type="ECO:0000313" key="3">
    <source>
        <dbReference type="Proteomes" id="UP000314982"/>
    </source>
</evidence>
<evidence type="ECO:0000256" key="1">
    <source>
        <dbReference type="SAM" id="MobiDB-lite"/>
    </source>
</evidence>
<reference evidence="2" key="2">
    <citation type="submission" date="2025-08" db="UniProtKB">
        <authorList>
            <consortium name="Ensembl"/>
        </authorList>
    </citation>
    <scope>IDENTIFICATION</scope>
</reference>
<evidence type="ECO:0000313" key="2">
    <source>
        <dbReference type="Ensembl" id="ENSHHUP00000033104.1"/>
    </source>
</evidence>
<dbReference type="AlphaFoldDB" id="A0A4W5M5J2"/>
<dbReference type="Proteomes" id="UP000314982">
    <property type="component" value="Unassembled WGS sequence"/>
</dbReference>
<protein>
    <submittedName>
        <fullName evidence="2">Uncharacterized protein</fullName>
    </submittedName>
</protein>
<sequence>MGSLKTLGLLPSKSMGLPSLQKPVDRHHLSGFLYNISMYLQEMGAELEERQLVSDEEQLWEKVLQSFIQSEGGAALNQWDSREPPRPSVRLQDWFLSLRGSPHWDGLLGLLQSLMSLSERQPHRPLLDFLSQNWSTVSALLEVALQALVSGTYGQASAGLQGFICALRGRSECAFSVSWLTQFLRFMETRNWKPVVNLMPPKALREEGLSGNVTQGDVGDRRDMGGDLDSLQALLVQALSSSDGGQRAGQLAEQAICLKQGIRHNVTWNAKALGFSSQGPPSTPPFLSCPSIEGERGDPRPPPRPSRPRPALSPRRAPKQKQPPSSTPVPRRSRLLKPQSEPVEVGHSHLREMGYFASAEILEAACNASIPEMKDYHYFNQSSIGDLCVQLSGEVVEGGGSPEPDEACLAQLGTRSLSAQDFRRCFLPNISALVSALCGSKSPEVHPSHSSLPEGKGLREYVCSNAILYRRLLPAYPQLSDLCVDLDVEQEDRKCFLQWFFDMLPVPYDFDTSQLCVSPAPLLVEALHRLSVCEVDGGERGGWVGAVGYVLRVLDFVVGLSAGLDEGEGEVRQGLGQAILLSSLLDNASFWATLRPDASLSVLQTVGLFLRREQSAALKEDLPLSPPVLSERTAGHGDHDVRLHPQVPSCDP</sequence>
<reference evidence="2" key="3">
    <citation type="submission" date="2025-09" db="UniProtKB">
        <authorList>
            <consortium name="Ensembl"/>
        </authorList>
    </citation>
    <scope>IDENTIFICATION</scope>
</reference>
<proteinExistence type="predicted"/>
<dbReference type="Ensembl" id="ENSHHUT00000034450.1">
    <property type="protein sequence ID" value="ENSHHUP00000033104.1"/>
    <property type="gene ID" value="ENSHHUG00000020942.1"/>
</dbReference>
<accession>A0A4W5M5J2</accession>
<keyword evidence="3" id="KW-1185">Reference proteome</keyword>
<feature type="region of interest" description="Disordered" evidence="1">
    <location>
        <begin position="275"/>
        <end position="344"/>
    </location>
</feature>
<organism evidence="2 3">
    <name type="scientific">Hucho hucho</name>
    <name type="common">huchen</name>
    <dbReference type="NCBI Taxonomy" id="62062"/>
    <lineage>
        <taxon>Eukaryota</taxon>
        <taxon>Metazoa</taxon>
        <taxon>Chordata</taxon>
        <taxon>Craniata</taxon>
        <taxon>Vertebrata</taxon>
        <taxon>Euteleostomi</taxon>
        <taxon>Actinopterygii</taxon>
        <taxon>Neopterygii</taxon>
        <taxon>Teleostei</taxon>
        <taxon>Protacanthopterygii</taxon>
        <taxon>Salmoniformes</taxon>
        <taxon>Salmonidae</taxon>
        <taxon>Salmoninae</taxon>
        <taxon>Hucho</taxon>
    </lineage>
</organism>
<dbReference type="GeneTree" id="ENSGT00950000182957"/>
<reference evidence="3" key="1">
    <citation type="submission" date="2018-06" db="EMBL/GenBank/DDBJ databases">
        <title>Genome assembly of Danube salmon.</title>
        <authorList>
            <person name="Macqueen D.J."/>
            <person name="Gundappa M.K."/>
        </authorList>
    </citation>
    <scope>NUCLEOTIDE SEQUENCE [LARGE SCALE GENOMIC DNA]</scope>
</reference>